<dbReference type="AlphaFoldDB" id="A0A410X2X1"/>
<protein>
    <submittedName>
        <fullName evidence="9">ABC transporter permease</fullName>
    </submittedName>
</protein>
<keyword evidence="4 6" id="KW-1133">Transmembrane helix</keyword>
<evidence type="ECO:0000256" key="1">
    <source>
        <dbReference type="ARBA" id="ARBA00004651"/>
    </source>
</evidence>
<dbReference type="EMBL" id="CP026520">
    <property type="protein sequence ID" value="QAV20947.1"/>
    <property type="molecule type" value="Genomic_DNA"/>
</dbReference>
<evidence type="ECO:0000313" key="11">
    <source>
        <dbReference type="Proteomes" id="UP001527202"/>
    </source>
</evidence>
<evidence type="ECO:0000256" key="3">
    <source>
        <dbReference type="ARBA" id="ARBA00022692"/>
    </source>
</evidence>
<evidence type="ECO:0000259" key="7">
    <source>
        <dbReference type="Pfam" id="PF02687"/>
    </source>
</evidence>
<dbReference type="InterPro" id="IPR052536">
    <property type="entry name" value="ABC-4_Integral_Memb_Prot"/>
</dbReference>
<dbReference type="OrthoDB" id="1937696at2"/>
<name>A0A410X2X1_9BACL</name>
<evidence type="ECO:0000313" key="9">
    <source>
        <dbReference type="EMBL" id="QAV20947.1"/>
    </source>
</evidence>
<accession>A0A410X2X1</accession>
<feature type="transmembrane region" description="Helical" evidence="6">
    <location>
        <begin position="226"/>
        <end position="252"/>
    </location>
</feature>
<evidence type="ECO:0000256" key="6">
    <source>
        <dbReference type="PIRNR" id="PIRNR018968"/>
    </source>
</evidence>
<dbReference type="PANTHER" id="PTHR46795">
    <property type="entry name" value="ABC TRANSPORTER PERMEASE-RELATED-RELATED"/>
    <property type="match status" value="1"/>
</dbReference>
<organism evidence="9 10">
    <name type="scientific">Paenibacillus chitinolyticus</name>
    <dbReference type="NCBI Taxonomy" id="79263"/>
    <lineage>
        <taxon>Bacteria</taxon>
        <taxon>Bacillati</taxon>
        <taxon>Bacillota</taxon>
        <taxon>Bacilli</taxon>
        <taxon>Bacillales</taxon>
        <taxon>Paenibacillaceae</taxon>
        <taxon>Paenibacillus</taxon>
    </lineage>
</organism>
<feature type="transmembrane region" description="Helical" evidence="6">
    <location>
        <begin position="609"/>
        <end position="630"/>
    </location>
</feature>
<keyword evidence="2 6" id="KW-1003">Cell membrane</keyword>
<evidence type="ECO:0000313" key="10">
    <source>
        <dbReference type="Proteomes" id="UP000288943"/>
    </source>
</evidence>
<dbReference type="PIRSF" id="PIRSF018968">
    <property type="entry name" value="ABC_permease_BceB"/>
    <property type="match status" value="1"/>
</dbReference>
<dbReference type="InterPro" id="IPR027022">
    <property type="entry name" value="ABC_permease_BceB-typ"/>
</dbReference>
<dbReference type="GeneID" id="95378240"/>
<dbReference type="Pfam" id="PF02687">
    <property type="entry name" value="FtsX"/>
    <property type="match status" value="2"/>
</dbReference>
<feature type="transmembrane region" description="Helical" evidence="6">
    <location>
        <begin position="520"/>
        <end position="545"/>
    </location>
</feature>
<reference evidence="9 10" key="1">
    <citation type="submission" date="2018-01" db="EMBL/GenBank/DDBJ databases">
        <title>The whole genome sequencing and assembly of Paenibacillus chitinolyticus KCCM 41400 strain.</title>
        <authorList>
            <person name="Kim J.-Y."/>
            <person name="Park M.-K."/>
            <person name="Lee Y.-J."/>
            <person name="Yi H."/>
            <person name="Bahn Y.-S."/>
            <person name="Kim J.F."/>
            <person name="Lee D.-W."/>
        </authorList>
    </citation>
    <scope>NUCLEOTIDE SEQUENCE [LARGE SCALE GENOMIC DNA]</scope>
    <source>
        <strain evidence="9 10">KCCM 41400</strain>
    </source>
</reference>
<gene>
    <name evidence="8" type="ORF">M5X16_26490</name>
    <name evidence="9" type="ORF">PC41400_25965</name>
</gene>
<keyword evidence="3 6" id="KW-0812">Transmembrane</keyword>
<dbReference type="EMBL" id="JAMDMJ010000042">
    <property type="protein sequence ID" value="MCY9599294.1"/>
    <property type="molecule type" value="Genomic_DNA"/>
</dbReference>
<dbReference type="InterPro" id="IPR003838">
    <property type="entry name" value="ABC3_permease_C"/>
</dbReference>
<feature type="transmembrane region" description="Helical" evidence="6">
    <location>
        <begin position="198"/>
        <end position="220"/>
    </location>
</feature>
<keyword evidence="5 6" id="KW-0472">Membrane</keyword>
<evidence type="ECO:0000256" key="2">
    <source>
        <dbReference type="ARBA" id="ARBA00022475"/>
    </source>
</evidence>
<evidence type="ECO:0000256" key="4">
    <source>
        <dbReference type="ARBA" id="ARBA00022989"/>
    </source>
</evidence>
<feature type="transmembrane region" description="Helical" evidence="6">
    <location>
        <begin position="148"/>
        <end position="177"/>
    </location>
</feature>
<comment type="similarity">
    <text evidence="6">Belongs to the ABC-4 integral membrane protein family.</text>
</comment>
<dbReference type="RefSeq" id="WP_042233622.1">
    <property type="nucleotide sequence ID" value="NZ_CP026520.1"/>
</dbReference>
<reference evidence="8 11" key="2">
    <citation type="submission" date="2022-05" db="EMBL/GenBank/DDBJ databases">
        <title>Genome Sequencing of Bee-Associated Microbes.</title>
        <authorList>
            <person name="Dunlap C."/>
        </authorList>
    </citation>
    <scope>NUCLEOTIDE SEQUENCE [LARGE SCALE GENOMIC DNA]</scope>
    <source>
        <strain evidence="8 11">NRRL B-23120</strain>
    </source>
</reference>
<feature type="transmembrane region" description="Helical" evidence="6">
    <location>
        <begin position="20"/>
        <end position="38"/>
    </location>
</feature>
<dbReference type="Proteomes" id="UP001527202">
    <property type="component" value="Unassembled WGS sequence"/>
</dbReference>
<keyword evidence="6" id="KW-0813">Transport</keyword>
<feature type="domain" description="ABC3 transporter permease C-terminal" evidence="7">
    <location>
        <begin position="65"/>
        <end position="181"/>
    </location>
</feature>
<keyword evidence="11" id="KW-1185">Reference proteome</keyword>
<dbReference type="Proteomes" id="UP000288943">
    <property type="component" value="Chromosome"/>
</dbReference>
<feature type="transmembrane region" description="Helical" evidence="6">
    <location>
        <begin position="579"/>
        <end position="597"/>
    </location>
</feature>
<feature type="transmembrane region" description="Helical" evidence="6">
    <location>
        <begin position="102"/>
        <end position="128"/>
    </location>
</feature>
<proteinExistence type="inferred from homology"/>
<dbReference type="PANTHER" id="PTHR46795:SF1">
    <property type="entry name" value="ABC TRANSPORTER PERMEASE PROTEIN"/>
    <property type="match status" value="1"/>
</dbReference>
<feature type="domain" description="ABC3 transporter permease C-terminal" evidence="7">
    <location>
        <begin position="529"/>
        <end position="633"/>
    </location>
</feature>
<sequence>MNFRQLALKNIRGNWHQYGAFFWSSVFSVTIFYIYSAFILHPDVINGSMPAASKIREVMIACDYIIVIFSFFFILYSMSAFFKSRKKEFGLLTLFGMTKGQIRWMVLLENVIISILAVACGIGIGSLFSKLFFMGLARLLEVDSPIRFVIPVKAVLLTVIGFLLLFLTITLLTLYQVGRSEIIDLLRASKQPKKMPAFSIWLVVLSAVCLVAGYTLAYQITLMNFILYFMPVVFLTVLGTYFLFTQGSVFILRRLQRRTSLYYNQTNLITISQLTFKLKDNARMLFMVSILSAVILSASGTVYVILKDTRNQLMEHYPQSIAFAEKGLDSHRVLDPDVLKSTLKQNGVELDYEVRMAGIPVRIPVELGGRVREQQLFIVSEEDYNTQAKRQGKPELRVERGHASYIYPYKEQQRKSFTPGQNLEAKLKTGTRTFTLDEQINGSVVPTQFDISTLLVTDASEFKEMMDATPNEDKSVLYGYEIKNWEEASPTVHQIEKMVPEQEKQNFGTRVNQYLETKQLMSLMLFIGIFVSFLFFIASGSMIYFKLFTEIEEDQAQFRALTRIGITDKEIRRTVSKQVGMIFFIPLVVGLVHTSFAMKALGNMLISNIWPYAAVVFVIFALMQTLYFLAARRSYMKRILAHSVR</sequence>
<feature type="transmembrane region" description="Helical" evidence="6">
    <location>
        <begin position="58"/>
        <end position="82"/>
    </location>
</feature>
<dbReference type="KEGG" id="pchi:PC41400_25965"/>
<dbReference type="GO" id="GO:0055085">
    <property type="term" value="P:transmembrane transport"/>
    <property type="evidence" value="ECO:0007669"/>
    <property type="project" value="UniProtKB-UniRule"/>
</dbReference>
<evidence type="ECO:0000256" key="5">
    <source>
        <dbReference type="ARBA" id="ARBA00023136"/>
    </source>
</evidence>
<feature type="transmembrane region" description="Helical" evidence="6">
    <location>
        <begin position="284"/>
        <end position="306"/>
    </location>
</feature>
<dbReference type="GO" id="GO:0005886">
    <property type="term" value="C:plasma membrane"/>
    <property type="evidence" value="ECO:0007669"/>
    <property type="project" value="UniProtKB-SubCell"/>
</dbReference>
<evidence type="ECO:0000313" key="8">
    <source>
        <dbReference type="EMBL" id="MCY9599294.1"/>
    </source>
</evidence>
<comment type="subcellular location">
    <subcellularLocation>
        <location evidence="1 6">Cell membrane</location>
        <topology evidence="1 6">Multi-pass membrane protein</topology>
    </subcellularLocation>
</comment>